<dbReference type="InterPro" id="IPR006001">
    <property type="entry name" value="Therm_gnt_kin"/>
</dbReference>
<evidence type="ECO:0000313" key="10">
    <source>
        <dbReference type="EMBL" id="KIM45505.1"/>
    </source>
</evidence>
<evidence type="ECO:0000256" key="2">
    <source>
        <dbReference type="ARBA" id="ARBA00008420"/>
    </source>
</evidence>
<dbReference type="PANTHER" id="PTHR43442:SF3">
    <property type="entry name" value="GLUCONOKINASE-RELATED"/>
    <property type="match status" value="1"/>
</dbReference>
<dbReference type="Proteomes" id="UP000053424">
    <property type="component" value="Unassembled WGS sequence"/>
</dbReference>
<evidence type="ECO:0000256" key="3">
    <source>
        <dbReference type="ARBA" id="ARBA00012054"/>
    </source>
</evidence>
<dbReference type="SUPFAM" id="SSF52540">
    <property type="entry name" value="P-loop containing nucleoside triphosphate hydrolases"/>
    <property type="match status" value="1"/>
</dbReference>
<comment type="similarity">
    <text evidence="2">Belongs to the gluconokinase GntK/GntV family.</text>
</comment>
<gene>
    <name evidence="10" type="ORF">M413DRAFT_66734</name>
</gene>
<sequence length="229" mass="25600">FLLAQGVSGTGKSTLGTALAQALSMPFIEGDNLHPKANVDKMSSGQPLNDADREPWLELIRRTAIAEVAEQEHQLQMEEKTRVVVRGVVVSCSALKKYYRDILRGKQRQRQKDPATILSHSADLEDAHVGPDIVLPTYFVFIDGTRELLLERMEKRPGHFMKASMLDSQLDTLESPVGEEGVIVVSQRDSTEEQVRKVQETLGRITGFPLLGLSHYNTGKTNTWYKLEV</sequence>
<evidence type="ECO:0000256" key="8">
    <source>
        <dbReference type="ARBA" id="ARBA00029835"/>
    </source>
</evidence>
<name>A0A0C3C9J0_HEBCY</name>
<dbReference type="CDD" id="cd02021">
    <property type="entry name" value="GntK"/>
    <property type="match status" value="1"/>
</dbReference>
<dbReference type="Gene3D" id="3.40.50.300">
    <property type="entry name" value="P-loop containing nucleotide triphosphate hydrolases"/>
    <property type="match status" value="1"/>
</dbReference>
<reference evidence="11" key="2">
    <citation type="submission" date="2015-01" db="EMBL/GenBank/DDBJ databases">
        <title>Evolutionary Origins and Diversification of the Mycorrhizal Mutualists.</title>
        <authorList>
            <consortium name="DOE Joint Genome Institute"/>
            <consortium name="Mycorrhizal Genomics Consortium"/>
            <person name="Kohler A."/>
            <person name="Kuo A."/>
            <person name="Nagy L.G."/>
            <person name="Floudas D."/>
            <person name="Copeland A."/>
            <person name="Barry K.W."/>
            <person name="Cichocki N."/>
            <person name="Veneault-Fourrey C."/>
            <person name="LaButti K."/>
            <person name="Lindquist E.A."/>
            <person name="Lipzen A."/>
            <person name="Lundell T."/>
            <person name="Morin E."/>
            <person name="Murat C."/>
            <person name="Riley R."/>
            <person name="Ohm R."/>
            <person name="Sun H."/>
            <person name="Tunlid A."/>
            <person name="Henrissat B."/>
            <person name="Grigoriev I.V."/>
            <person name="Hibbett D.S."/>
            <person name="Martin F."/>
        </authorList>
    </citation>
    <scope>NUCLEOTIDE SEQUENCE [LARGE SCALE GENOMIC DNA]</scope>
    <source>
        <strain evidence="11">h7</strain>
    </source>
</reference>
<feature type="non-terminal residue" evidence="10">
    <location>
        <position position="1"/>
    </location>
</feature>
<dbReference type="GO" id="GO:0046316">
    <property type="term" value="F:gluconokinase activity"/>
    <property type="evidence" value="ECO:0007669"/>
    <property type="project" value="UniProtKB-EC"/>
</dbReference>
<dbReference type="AlphaFoldDB" id="A0A0C3C9J0"/>
<protein>
    <recommendedName>
        <fullName evidence="3">gluconokinase</fullName>
        <ecNumber evidence="3">2.7.1.12</ecNumber>
    </recommendedName>
    <alternativeName>
        <fullName evidence="8">Gluconate kinase</fullName>
    </alternativeName>
</protein>
<keyword evidence="11" id="KW-1185">Reference proteome</keyword>
<accession>A0A0C3C9J0</accession>
<dbReference type="InterPro" id="IPR031322">
    <property type="entry name" value="Shikimate/glucono_kinase"/>
</dbReference>
<evidence type="ECO:0000256" key="5">
    <source>
        <dbReference type="ARBA" id="ARBA00022741"/>
    </source>
</evidence>
<comment type="catalytic activity">
    <reaction evidence="9">
        <text>D-gluconate + ATP = 6-phospho-D-gluconate + ADP + H(+)</text>
        <dbReference type="Rhea" id="RHEA:19433"/>
        <dbReference type="ChEBI" id="CHEBI:15378"/>
        <dbReference type="ChEBI" id="CHEBI:18391"/>
        <dbReference type="ChEBI" id="CHEBI:30616"/>
        <dbReference type="ChEBI" id="CHEBI:58759"/>
        <dbReference type="ChEBI" id="CHEBI:456216"/>
        <dbReference type="EC" id="2.7.1.12"/>
    </reaction>
</comment>
<dbReference type="GO" id="GO:0005524">
    <property type="term" value="F:ATP binding"/>
    <property type="evidence" value="ECO:0007669"/>
    <property type="project" value="UniProtKB-KW"/>
</dbReference>
<dbReference type="UniPathway" id="UPA00792"/>
<keyword evidence="7" id="KW-0067">ATP-binding</keyword>
<comment type="pathway">
    <text evidence="1">Carbohydrate acid metabolism; D-gluconate degradation.</text>
</comment>
<keyword evidence="5" id="KW-0547">Nucleotide-binding</keyword>
<dbReference type="STRING" id="686832.A0A0C3C9J0"/>
<dbReference type="OrthoDB" id="275177at2759"/>
<proteinExistence type="inferred from homology"/>
<reference evidence="10 11" key="1">
    <citation type="submission" date="2014-04" db="EMBL/GenBank/DDBJ databases">
        <authorList>
            <consortium name="DOE Joint Genome Institute"/>
            <person name="Kuo A."/>
            <person name="Gay G."/>
            <person name="Dore J."/>
            <person name="Kohler A."/>
            <person name="Nagy L.G."/>
            <person name="Floudas D."/>
            <person name="Copeland A."/>
            <person name="Barry K.W."/>
            <person name="Cichocki N."/>
            <person name="Veneault-Fourrey C."/>
            <person name="LaButti K."/>
            <person name="Lindquist E.A."/>
            <person name="Lipzen A."/>
            <person name="Lundell T."/>
            <person name="Morin E."/>
            <person name="Murat C."/>
            <person name="Sun H."/>
            <person name="Tunlid A."/>
            <person name="Henrissat B."/>
            <person name="Grigoriev I.V."/>
            <person name="Hibbett D.S."/>
            <person name="Martin F."/>
            <person name="Nordberg H.P."/>
            <person name="Cantor M.N."/>
            <person name="Hua S.X."/>
        </authorList>
    </citation>
    <scope>NUCLEOTIDE SEQUENCE [LARGE SCALE GENOMIC DNA]</scope>
    <source>
        <strain evidence="11">h7</strain>
    </source>
</reference>
<dbReference type="GO" id="GO:0005737">
    <property type="term" value="C:cytoplasm"/>
    <property type="evidence" value="ECO:0007669"/>
    <property type="project" value="TreeGrafter"/>
</dbReference>
<evidence type="ECO:0000256" key="4">
    <source>
        <dbReference type="ARBA" id="ARBA00022679"/>
    </source>
</evidence>
<dbReference type="EC" id="2.7.1.12" evidence="3"/>
<keyword evidence="4" id="KW-0808">Transferase</keyword>
<dbReference type="InterPro" id="IPR027417">
    <property type="entry name" value="P-loop_NTPase"/>
</dbReference>
<dbReference type="PANTHER" id="PTHR43442">
    <property type="entry name" value="GLUCONOKINASE-RELATED"/>
    <property type="match status" value="1"/>
</dbReference>
<dbReference type="EMBL" id="KN831772">
    <property type="protein sequence ID" value="KIM45505.1"/>
    <property type="molecule type" value="Genomic_DNA"/>
</dbReference>
<evidence type="ECO:0000256" key="7">
    <source>
        <dbReference type="ARBA" id="ARBA00022840"/>
    </source>
</evidence>
<keyword evidence="6" id="KW-0418">Kinase</keyword>
<dbReference type="Pfam" id="PF01202">
    <property type="entry name" value="SKI"/>
    <property type="match status" value="1"/>
</dbReference>
<dbReference type="HOGENOM" id="CLU_077168_2_0_1"/>
<evidence type="ECO:0000313" key="11">
    <source>
        <dbReference type="Proteomes" id="UP000053424"/>
    </source>
</evidence>
<dbReference type="GO" id="GO:0005975">
    <property type="term" value="P:carbohydrate metabolic process"/>
    <property type="evidence" value="ECO:0007669"/>
    <property type="project" value="InterPro"/>
</dbReference>
<evidence type="ECO:0000256" key="9">
    <source>
        <dbReference type="ARBA" id="ARBA00048090"/>
    </source>
</evidence>
<evidence type="ECO:0000256" key="1">
    <source>
        <dbReference type="ARBA" id="ARBA00004875"/>
    </source>
</evidence>
<evidence type="ECO:0000256" key="6">
    <source>
        <dbReference type="ARBA" id="ARBA00022777"/>
    </source>
</evidence>
<organism evidence="10 11">
    <name type="scientific">Hebeloma cylindrosporum</name>
    <dbReference type="NCBI Taxonomy" id="76867"/>
    <lineage>
        <taxon>Eukaryota</taxon>
        <taxon>Fungi</taxon>
        <taxon>Dikarya</taxon>
        <taxon>Basidiomycota</taxon>
        <taxon>Agaricomycotina</taxon>
        <taxon>Agaricomycetes</taxon>
        <taxon>Agaricomycetidae</taxon>
        <taxon>Agaricales</taxon>
        <taxon>Agaricineae</taxon>
        <taxon>Hymenogastraceae</taxon>
        <taxon>Hebeloma</taxon>
    </lineage>
</organism>